<accession>A0A0S2DL62</accession>
<dbReference type="STRING" id="69.GLE_3725"/>
<dbReference type="PATRIC" id="fig|69.6.peg.3670"/>
<dbReference type="EMBL" id="CP013140">
    <property type="protein sequence ID" value="ALN59069.1"/>
    <property type="molecule type" value="Genomic_DNA"/>
</dbReference>
<gene>
    <name evidence="2" type="ORF">GLE_3725</name>
</gene>
<reference evidence="2 3" key="1">
    <citation type="submission" date="2015-11" db="EMBL/GenBank/DDBJ databases">
        <title>Genome sequences of Lysobacter enzymogenes strain C3 and Lysobacter antibioticus ATCC 29479.</title>
        <authorList>
            <person name="Kobayashi D.Y."/>
        </authorList>
    </citation>
    <scope>NUCLEOTIDE SEQUENCE [LARGE SCALE GENOMIC DNA]</scope>
    <source>
        <strain evidence="2 3">C3</strain>
    </source>
</reference>
<proteinExistence type="predicted"/>
<organism evidence="2 3">
    <name type="scientific">Lysobacter enzymogenes</name>
    <dbReference type="NCBI Taxonomy" id="69"/>
    <lineage>
        <taxon>Bacteria</taxon>
        <taxon>Pseudomonadati</taxon>
        <taxon>Pseudomonadota</taxon>
        <taxon>Gammaproteobacteria</taxon>
        <taxon>Lysobacterales</taxon>
        <taxon>Lysobacteraceae</taxon>
        <taxon>Lysobacter</taxon>
    </lineage>
</organism>
<evidence type="ECO:0000313" key="2">
    <source>
        <dbReference type="EMBL" id="ALN59069.1"/>
    </source>
</evidence>
<evidence type="ECO:0000313" key="3">
    <source>
        <dbReference type="Proteomes" id="UP000061569"/>
    </source>
</evidence>
<dbReference type="AlphaFoldDB" id="A0A0S2DL62"/>
<feature type="region of interest" description="Disordered" evidence="1">
    <location>
        <begin position="1"/>
        <end position="21"/>
    </location>
</feature>
<name>A0A0S2DL62_LYSEN</name>
<sequence length="50" mass="5345">MSQPQAPSKSRPPPVGAAQAATASTQLCRRFIRARSTTAALFAMLLRLSM</sequence>
<protein>
    <submittedName>
        <fullName evidence="2">Uncharacterized protein</fullName>
    </submittedName>
</protein>
<dbReference type="Proteomes" id="UP000061569">
    <property type="component" value="Chromosome"/>
</dbReference>
<dbReference type="KEGG" id="lez:GLE_3725"/>
<evidence type="ECO:0000256" key="1">
    <source>
        <dbReference type="SAM" id="MobiDB-lite"/>
    </source>
</evidence>